<feature type="compositionally biased region" description="Polar residues" evidence="12">
    <location>
        <begin position="239"/>
        <end position="251"/>
    </location>
</feature>
<feature type="compositionally biased region" description="Low complexity" evidence="12">
    <location>
        <begin position="294"/>
        <end position="307"/>
    </location>
</feature>
<dbReference type="FunFam" id="1.10.472.100:FF:000003">
    <property type="entry name" value="Presenilin"/>
    <property type="match status" value="1"/>
</dbReference>
<feature type="region of interest" description="Disordered" evidence="12">
    <location>
        <begin position="226"/>
        <end position="251"/>
    </location>
</feature>
<keyword evidence="11" id="KW-0645">Protease</keyword>
<dbReference type="GO" id="GO:0007219">
    <property type="term" value="P:Notch signaling pathway"/>
    <property type="evidence" value="ECO:0007669"/>
    <property type="project" value="UniProtKB-KW"/>
</dbReference>
<dbReference type="EMBL" id="CAUYUE010000006">
    <property type="protein sequence ID" value="CAK0780736.1"/>
    <property type="molecule type" value="Genomic_DNA"/>
</dbReference>
<evidence type="ECO:0000256" key="6">
    <source>
        <dbReference type="ARBA" id="ARBA00022989"/>
    </source>
</evidence>
<comment type="caution">
    <text evidence="13">The sequence shown here is derived from an EMBL/GenBank/DDBJ whole genome shotgun (WGS) entry which is preliminary data.</text>
</comment>
<comment type="domain">
    <text evidence="11">The PAL motif is required for normal active site conformation.</text>
</comment>
<comment type="similarity">
    <text evidence="1 11">Belongs to the peptidase A22A family.</text>
</comment>
<dbReference type="PANTHER" id="PTHR10202:SF13">
    <property type="entry name" value="PRESENILIN HOMOLOG"/>
    <property type="match status" value="1"/>
</dbReference>
<dbReference type="GO" id="GO:0042500">
    <property type="term" value="F:aspartic endopeptidase activity, intramembrane cleaving"/>
    <property type="evidence" value="ECO:0007669"/>
    <property type="project" value="InterPro"/>
</dbReference>
<feature type="transmembrane region" description="Helical" evidence="11">
    <location>
        <begin position="160"/>
        <end position="176"/>
    </location>
</feature>
<feature type="transmembrane region" description="Helical" evidence="11">
    <location>
        <begin position="68"/>
        <end position="89"/>
    </location>
</feature>
<dbReference type="Pfam" id="PF01080">
    <property type="entry name" value="Presenilin"/>
    <property type="match status" value="1"/>
</dbReference>
<feature type="transmembrane region" description="Helical" evidence="11">
    <location>
        <begin position="96"/>
        <end position="121"/>
    </location>
</feature>
<proteinExistence type="inferred from homology"/>
<feature type="compositionally biased region" description="Pro residues" evidence="12">
    <location>
        <begin position="408"/>
        <end position="418"/>
    </location>
</feature>
<evidence type="ECO:0000256" key="10">
    <source>
        <dbReference type="ARBA" id="ARBA00066080"/>
    </source>
</evidence>
<dbReference type="InterPro" id="IPR042524">
    <property type="entry name" value="Presenilin_C"/>
</dbReference>
<dbReference type="GO" id="GO:0044351">
    <property type="term" value="P:macropinocytosis"/>
    <property type="evidence" value="ECO:0007669"/>
    <property type="project" value="UniProtKB-ARBA"/>
</dbReference>
<accession>A0AAV1I3J9</accession>
<dbReference type="PRINTS" id="PR01072">
    <property type="entry name" value="PRESENILIN"/>
</dbReference>
<comment type="subunit">
    <text evidence="10">Homodimer. Component of the gamma-secretase complex, a complex composed of a presenilin homodimer, nicastrin, aph1 and pen2.</text>
</comment>
<sequence length="520" mass="55025">MAVSILETLGQEVVEIVSPVSLCMALTVLLVRILNPEGSSDTAAIFIASAYYSEKADDSTGTKLAGSVINALIFVVIVGLMTFVLVLLFKYGCVRFIYAYMGFAGFSIFFFLTGIISLQLIEKAQLRLDAFSFLYFLYNFAVVGVGSLFFWPAPVLLKQGYLVVTGVVTAYMFTFVPEWTTWTLLIAMALYDLYAVLVPGGPLKVLVELAMERDQDIPALIYEGRSTGRRNVGPPQSMALGTSEQPAGQLQPSLGPQLMQRHSAPGLVLRNTEPATEYLGENGRGSQVLHGESEAASAGQQAAASSGVLDAECSNGMRPEEGPSKSSQEPTADSLAASCNEGTLKETMQGGGQVNGSGVEMSKPVGTVGSGPADSAEGEEQPLLSGGLANSSRSHTSAGHQGHEALPIPLPAAPIPPPRHSEDDDEDAFGLPDSIKLGLGDFIFYSVLVGRAAMYDILTVFASYLAIVAGLGLTLLLLAVAKKALPALPISIALGVGFYFTARLLMEPFLLPLSSSLLMF</sequence>
<feature type="transmembrane region" description="Helical" evidence="11">
    <location>
        <begin position="487"/>
        <end position="506"/>
    </location>
</feature>
<keyword evidence="4 11" id="KW-0256">Endoplasmic reticulum</keyword>
<evidence type="ECO:0000256" key="11">
    <source>
        <dbReference type="RuleBase" id="RU361148"/>
    </source>
</evidence>
<feature type="transmembrane region" description="Helical" evidence="11">
    <location>
        <begin position="457"/>
        <end position="481"/>
    </location>
</feature>
<gene>
    <name evidence="13" type="ORF">CVIRNUC_005157</name>
</gene>
<feature type="compositionally biased region" description="Polar residues" evidence="12">
    <location>
        <begin position="388"/>
        <end position="399"/>
    </location>
</feature>
<dbReference type="InterPro" id="IPR001108">
    <property type="entry name" value="Peptidase_A22A"/>
</dbReference>
<dbReference type="SMART" id="SM00730">
    <property type="entry name" value="PSN"/>
    <property type="match status" value="1"/>
</dbReference>
<evidence type="ECO:0000313" key="14">
    <source>
        <dbReference type="Proteomes" id="UP001314263"/>
    </source>
</evidence>
<evidence type="ECO:0000256" key="9">
    <source>
        <dbReference type="ARBA" id="ARBA00053367"/>
    </source>
</evidence>
<organism evidence="13 14">
    <name type="scientific">Coccomyxa viridis</name>
    <dbReference type="NCBI Taxonomy" id="1274662"/>
    <lineage>
        <taxon>Eukaryota</taxon>
        <taxon>Viridiplantae</taxon>
        <taxon>Chlorophyta</taxon>
        <taxon>core chlorophytes</taxon>
        <taxon>Trebouxiophyceae</taxon>
        <taxon>Trebouxiophyceae incertae sedis</taxon>
        <taxon>Coccomyxaceae</taxon>
        <taxon>Coccomyxa</taxon>
    </lineage>
</organism>
<dbReference type="GO" id="GO:0000139">
    <property type="term" value="C:Golgi membrane"/>
    <property type="evidence" value="ECO:0007669"/>
    <property type="project" value="UniProtKB-SubCell"/>
</dbReference>
<keyword evidence="14" id="KW-1185">Reference proteome</keyword>
<dbReference type="Gene3D" id="1.10.472.100">
    <property type="entry name" value="Presenilin"/>
    <property type="match status" value="1"/>
</dbReference>
<keyword evidence="3 11" id="KW-0378">Hydrolase</keyword>
<dbReference type="EC" id="3.4.23.-" evidence="11"/>
<evidence type="ECO:0000256" key="1">
    <source>
        <dbReference type="ARBA" id="ARBA00008604"/>
    </source>
</evidence>
<comment type="function">
    <text evidence="11">Probable subunit of the gamma-secretase complex, an endoprotease complex that catalyzes the intramembrane cleavage of integral membrane proteins such as Notch receptors.</text>
</comment>
<keyword evidence="8 11" id="KW-0472">Membrane</keyword>
<feature type="transmembrane region" description="Helical" evidence="11">
    <location>
        <begin position="12"/>
        <end position="34"/>
    </location>
</feature>
<comment type="subcellular location">
    <subcellularLocation>
        <location evidence="11">Endoplasmic reticulum membrane</location>
        <topology evidence="11">Multi-pass membrane protein</topology>
    </subcellularLocation>
    <subcellularLocation>
        <location evidence="11">Golgi apparatus membrane</location>
        <topology evidence="11">Multi-pass membrane protein</topology>
    </subcellularLocation>
</comment>
<evidence type="ECO:0000256" key="3">
    <source>
        <dbReference type="ARBA" id="ARBA00022801"/>
    </source>
</evidence>
<evidence type="ECO:0000256" key="5">
    <source>
        <dbReference type="ARBA" id="ARBA00022976"/>
    </source>
</evidence>
<dbReference type="InterPro" id="IPR006639">
    <property type="entry name" value="Preselin/SPP"/>
</dbReference>
<reference evidence="13 14" key="1">
    <citation type="submission" date="2023-10" db="EMBL/GenBank/DDBJ databases">
        <authorList>
            <person name="Maclean D."/>
            <person name="Macfadyen A."/>
        </authorList>
    </citation>
    <scope>NUCLEOTIDE SEQUENCE [LARGE SCALE GENOMIC DNA]</scope>
</reference>
<keyword evidence="5 11" id="KW-0914">Notch signaling pathway</keyword>
<comment type="function">
    <text evidence="9">Probable catalytic subunit of the gamma-secretase complex, an endoprotease complex that catalyzes the intramembrane cleavage of integral membrane proteins such as Notch receptors. Requires the other members of the gamma-secretase complex to have a protease activity.</text>
</comment>
<dbReference type="GO" id="GO:0005789">
    <property type="term" value="C:endoplasmic reticulum membrane"/>
    <property type="evidence" value="ECO:0007669"/>
    <property type="project" value="UniProtKB-SubCell"/>
</dbReference>
<name>A0AAV1I3J9_9CHLO</name>
<protein>
    <recommendedName>
        <fullName evidence="11">Presenilin</fullName>
        <ecNumber evidence="11">3.4.23.-</ecNumber>
    </recommendedName>
</protein>
<feature type="region of interest" description="Disordered" evidence="12">
    <location>
        <begin position="277"/>
        <end position="427"/>
    </location>
</feature>
<dbReference type="AlphaFoldDB" id="A0AAV1I3J9"/>
<evidence type="ECO:0000256" key="12">
    <source>
        <dbReference type="SAM" id="MobiDB-lite"/>
    </source>
</evidence>
<keyword evidence="7 11" id="KW-0333">Golgi apparatus</keyword>
<keyword evidence="6 11" id="KW-1133">Transmembrane helix</keyword>
<evidence type="ECO:0000256" key="4">
    <source>
        <dbReference type="ARBA" id="ARBA00022824"/>
    </source>
</evidence>
<evidence type="ECO:0000256" key="7">
    <source>
        <dbReference type="ARBA" id="ARBA00023034"/>
    </source>
</evidence>
<dbReference type="PANTHER" id="PTHR10202">
    <property type="entry name" value="PRESENILIN"/>
    <property type="match status" value="1"/>
</dbReference>
<dbReference type="Proteomes" id="UP001314263">
    <property type="component" value="Unassembled WGS sequence"/>
</dbReference>
<dbReference type="GO" id="GO:0016485">
    <property type="term" value="P:protein processing"/>
    <property type="evidence" value="ECO:0007669"/>
    <property type="project" value="InterPro"/>
</dbReference>
<dbReference type="GO" id="GO:0070765">
    <property type="term" value="C:gamma-secretase complex"/>
    <property type="evidence" value="ECO:0007669"/>
    <property type="project" value="UniProtKB-ARBA"/>
</dbReference>
<evidence type="ECO:0000256" key="8">
    <source>
        <dbReference type="ARBA" id="ARBA00023136"/>
    </source>
</evidence>
<dbReference type="GO" id="GO:0006509">
    <property type="term" value="P:membrane protein ectodomain proteolysis"/>
    <property type="evidence" value="ECO:0007669"/>
    <property type="project" value="TreeGrafter"/>
</dbReference>
<feature type="transmembrane region" description="Helical" evidence="11">
    <location>
        <begin position="133"/>
        <end position="153"/>
    </location>
</feature>
<keyword evidence="2 11" id="KW-0812">Transmembrane</keyword>
<evidence type="ECO:0000256" key="2">
    <source>
        <dbReference type="ARBA" id="ARBA00022692"/>
    </source>
</evidence>
<evidence type="ECO:0000313" key="13">
    <source>
        <dbReference type="EMBL" id="CAK0780736.1"/>
    </source>
</evidence>